<feature type="transmembrane region" description="Helical" evidence="2">
    <location>
        <begin position="60"/>
        <end position="79"/>
    </location>
</feature>
<feature type="region of interest" description="Disordered" evidence="1">
    <location>
        <begin position="123"/>
        <end position="154"/>
    </location>
</feature>
<reference evidence="3 4" key="1">
    <citation type="journal article" date="2016" name="Mol. Biol. Evol.">
        <title>Comparative Genomics of Early-Diverging Mushroom-Forming Fungi Provides Insights into the Origins of Lignocellulose Decay Capabilities.</title>
        <authorList>
            <person name="Nagy L.G."/>
            <person name="Riley R."/>
            <person name="Tritt A."/>
            <person name="Adam C."/>
            <person name="Daum C."/>
            <person name="Floudas D."/>
            <person name="Sun H."/>
            <person name="Yadav J.S."/>
            <person name="Pangilinan J."/>
            <person name="Larsson K.H."/>
            <person name="Matsuura K."/>
            <person name="Barry K."/>
            <person name="Labutti K."/>
            <person name="Kuo R."/>
            <person name="Ohm R.A."/>
            <person name="Bhattacharya S.S."/>
            <person name="Shirouzu T."/>
            <person name="Yoshinaga Y."/>
            <person name="Martin F.M."/>
            <person name="Grigoriev I.V."/>
            <person name="Hibbett D.S."/>
        </authorList>
    </citation>
    <scope>NUCLEOTIDE SEQUENCE [LARGE SCALE GENOMIC DNA]</scope>
    <source>
        <strain evidence="3 4">HHB9708</strain>
    </source>
</reference>
<proteinExistence type="predicted"/>
<feature type="compositionally biased region" description="Low complexity" evidence="1">
    <location>
        <begin position="1"/>
        <end position="27"/>
    </location>
</feature>
<feature type="region of interest" description="Disordered" evidence="1">
    <location>
        <begin position="181"/>
        <end position="327"/>
    </location>
</feature>
<accession>A0A164Q3I4</accession>
<keyword evidence="2" id="KW-0472">Membrane</keyword>
<keyword evidence="2" id="KW-1133">Transmembrane helix</keyword>
<feature type="compositionally biased region" description="Low complexity" evidence="1">
    <location>
        <begin position="196"/>
        <end position="206"/>
    </location>
</feature>
<sequence>MSTVSFSTPGTAGSSSTASATSSMTTSDWFIPSSTSDSPTGTQNPTANVPEAHKGVSQTVLEWVFAIAALGVLTILVFWRYSRLRRAGRPIGHLFSHGQPQRPPSPNAAPFHHSIRRSYGNHRLRQGVGSGAGIPGQGPYSPPPGSPYAPGTTGLAMPQMPAHILLPSDSVTVIPPWVLTTIPTLPNPNSTSGPENANGRRSNRAARGADIDAQGRRAGGPDPDDHPDGDGSGDDKDMLPAYETNSGPPRYAELVSGRGRNANTGTNPTHIQGLGHGAHGEDLEMGDMRRSVSEVREGGEGERDGTSTHEASTLNLIPGTHHEHPGT</sequence>
<evidence type="ECO:0000313" key="4">
    <source>
        <dbReference type="Proteomes" id="UP000076722"/>
    </source>
</evidence>
<protein>
    <submittedName>
        <fullName evidence="3">Uncharacterized protein</fullName>
    </submittedName>
</protein>
<evidence type="ECO:0000256" key="1">
    <source>
        <dbReference type="SAM" id="MobiDB-lite"/>
    </source>
</evidence>
<feature type="compositionally biased region" description="Basic and acidic residues" evidence="1">
    <location>
        <begin position="223"/>
        <end position="238"/>
    </location>
</feature>
<gene>
    <name evidence="3" type="ORF">SISNIDRAFT_497511</name>
</gene>
<feature type="compositionally biased region" description="Polar residues" evidence="1">
    <location>
        <begin position="261"/>
        <end position="270"/>
    </location>
</feature>
<feature type="compositionally biased region" description="Polar residues" evidence="1">
    <location>
        <begin position="181"/>
        <end position="195"/>
    </location>
</feature>
<evidence type="ECO:0000313" key="3">
    <source>
        <dbReference type="EMBL" id="KZS89293.1"/>
    </source>
</evidence>
<feature type="compositionally biased region" description="Polar residues" evidence="1">
    <location>
        <begin position="32"/>
        <end position="47"/>
    </location>
</feature>
<evidence type="ECO:0000256" key="2">
    <source>
        <dbReference type="SAM" id="Phobius"/>
    </source>
</evidence>
<feature type="region of interest" description="Disordered" evidence="1">
    <location>
        <begin position="1"/>
        <end position="50"/>
    </location>
</feature>
<dbReference type="AlphaFoldDB" id="A0A164Q3I4"/>
<dbReference type="EMBL" id="KV419428">
    <property type="protein sequence ID" value="KZS89293.1"/>
    <property type="molecule type" value="Genomic_DNA"/>
</dbReference>
<name>A0A164Q3I4_9AGAM</name>
<keyword evidence="4" id="KW-1185">Reference proteome</keyword>
<feature type="compositionally biased region" description="Basic and acidic residues" evidence="1">
    <location>
        <begin position="278"/>
        <end position="307"/>
    </location>
</feature>
<dbReference type="Proteomes" id="UP000076722">
    <property type="component" value="Unassembled WGS sequence"/>
</dbReference>
<keyword evidence="2" id="KW-0812">Transmembrane</keyword>
<organism evidence="3 4">
    <name type="scientific">Sistotremastrum niveocremeum HHB9708</name>
    <dbReference type="NCBI Taxonomy" id="1314777"/>
    <lineage>
        <taxon>Eukaryota</taxon>
        <taxon>Fungi</taxon>
        <taxon>Dikarya</taxon>
        <taxon>Basidiomycota</taxon>
        <taxon>Agaricomycotina</taxon>
        <taxon>Agaricomycetes</taxon>
        <taxon>Sistotremastrales</taxon>
        <taxon>Sistotremastraceae</taxon>
        <taxon>Sertulicium</taxon>
        <taxon>Sertulicium niveocremeum</taxon>
    </lineage>
</organism>